<sequence length="140" mass="14733">MYVPDLSGFIAEGMDTVFGLIASGGATVIGAPFVVYHGEVNTDNDGLVEVCVPYSGPLTPGGRLILRQEPAHAEAYVTLTKSQFQFPGILDAYDAASAYASAHGSASDLGPREVYPHAWDGLKGDDLAGDMAWPFVPQES</sequence>
<protein>
    <submittedName>
        <fullName evidence="1">Uncharacterized protein</fullName>
    </submittedName>
</protein>
<dbReference type="Proteomes" id="UP001276150">
    <property type="component" value="Unassembled WGS sequence"/>
</dbReference>
<keyword evidence="2" id="KW-1185">Reference proteome</keyword>
<dbReference type="Gene3D" id="3.20.80.10">
    <property type="entry name" value="Regulatory factor, effector binding domain"/>
    <property type="match status" value="1"/>
</dbReference>
<reference evidence="1 2" key="1">
    <citation type="submission" date="2022-11" db="EMBL/GenBank/DDBJ databases">
        <title>Deinococcus ZS9-10, Low Temperature and Draught-tolerating, UV-resistant Bacteria from Continental Antarctica.</title>
        <authorList>
            <person name="Cheng L."/>
        </authorList>
    </citation>
    <scope>NUCLEOTIDE SEQUENCE [LARGE SCALE GENOMIC DNA]</scope>
    <source>
        <strain evidence="1 2">ZS9-10</strain>
    </source>
</reference>
<gene>
    <name evidence="1" type="ORF">ORD21_14355</name>
</gene>
<comment type="caution">
    <text evidence="1">The sequence shown here is derived from an EMBL/GenBank/DDBJ whole genome shotgun (WGS) entry which is preliminary data.</text>
</comment>
<accession>A0ABU4DTL4</accession>
<organism evidence="1 2">
    <name type="scientific">Deinococcus arenicola</name>
    <dbReference type="NCBI Taxonomy" id="2994950"/>
    <lineage>
        <taxon>Bacteria</taxon>
        <taxon>Thermotogati</taxon>
        <taxon>Deinococcota</taxon>
        <taxon>Deinococci</taxon>
        <taxon>Deinococcales</taxon>
        <taxon>Deinococcaceae</taxon>
        <taxon>Deinococcus</taxon>
    </lineage>
</organism>
<dbReference type="EMBL" id="JAPMIV010000035">
    <property type="protein sequence ID" value="MDV6375776.1"/>
    <property type="molecule type" value="Genomic_DNA"/>
</dbReference>
<evidence type="ECO:0000313" key="1">
    <source>
        <dbReference type="EMBL" id="MDV6375776.1"/>
    </source>
</evidence>
<proteinExistence type="predicted"/>
<name>A0ABU4DTL4_9DEIO</name>
<evidence type="ECO:0000313" key="2">
    <source>
        <dbReference type="Proteomes" id="UP001276150"/>
    </source>
</evidence>
<dbReference type="InterPro" id="IPR011256">
    <property type="entry name" value="Reg_factor_effector_dom_sf"/>
</dbReference>
<dbReference type="RefSeq" id="WP_317641127.1">
    <property type="nucleotide sequence ID" value="NZ_JAPMIV010000035.1"/>
</dbReference>